<accession>A0A0B8MYG7</accession>
<evidence type="ECO:0000256" key="1">
    <source>
        <dbReference type="SAM" id="MobiDB-lite"/>
    </source>
</evidence>
<gene>
    <name evidence="3" type="ORF">TCE0_038r12499</name>
</gene>
<evidence type="ECO:0008006" key="5">
    <source>
        <dbReference type="Google" id="ProtNLM"/>
    </source>
</evidence>
<protein>
    <recommendedName>
        <fullName evidence="5">Mid2 domain-containing protein</fullName>
    </recommendedName>
</protein>
<evidence type="ECO:0000256" key="2">
    <source>
        <dbReference type="SAM" id="Phobius"/>
    </source>
</evidence>
<keyword evidence="2" id="KW-1133">Transmembrane helix</keyword>
<feature type="region of interest" description="Disordered" evidence="1">
    <location>
        <begin position="345"/>
        <end position="444"/>
    </location>
</feature>
<dbReference type="EMBL" id="DF933834">
    <property type="protein sequence ID" value="GAM40273.1"/>
    <property type="molecule type" value="Genomic_DNA"/>
</dbReference>
<keyword evidence="2" id="KW-0812">Transmembrane</keyword>
<reference evidence="4" key="1">
    <citation type="journal article" date="2015" name="Genome Announc.">
        <title>Draft genome sequence of Talaromyces cellulolyticus strain Y-94, a source of lignocellulosic biomass-degrading enzymes.</title>
        <authorList>
            <person name="Fujii T."/>
            <person name="Koike H."/>
            <person name="Sawayama S."/>
            <person name="Yano S."/>
            <person name="Inoue H."/>
        </authorList>
    </citation>
    <scope>NUCLEOTIDE SEQUENCE [LARGE SCALE GENOMIC DNA]</scope>
    <source>
        <strain evidence="4">Y-94</strain>
    </source>
</reference>
<dbReference type="Proteomes" id="UP000053095">
    <property type="component" value="Unassembled WGS sequence"/>
</dbReference>
<feature type="compositionally biased region" description="Low complexity" evidence="1">
    <location>
        <begin position="345"/>
        <end position="372"/>
    </location>
</feature>
<proteinExistence type="predicted"/>
<feature type="region of interest" description="Disordered" evidence="1">
    <location>
        <begin position="201"/>
        <end position="246"/>
    </location>
</feature>
<feature type="compositionally biased region" description="Low complexity" evidence="1">
    <location>
        <begin position="406"/>
        <end position="416"/>
    </location>
</feature>
<organism evidence="3 4">
    <name type="scientific">Talaromyces pinophilus</name>
    <name type="common">Penicillium pinophilum</name>
    <dbReference type="NCBI Taxonomy" id="128442"/>
    <lineage>
        <taxon>Eukaryota</taxon>
        <taxon>Fungi</taxon>
        <taxon>Dikarya</taxon>
        <taxon>Ascomycota</taxon>
        <taxon>Pezizomycotina</taxon>
        <taxon>Eurotiomycetes</taxon>
        <taxon>Eurotiomycetidae</taxon>
        <taxon>Eurotiales</taxon>
        <taxon>Trichocomaceae</taxon>
        <taxon>Talaromyces</taxon>
        <taxon>Talaromyces sect. Talaromyces</taxon>
    </lineage>
</organism>
<keyword evidence="4" id="KW-1185">Reference proteome</keyword>
<dbReference type="AlphaFoldDB" id="A0A0B8MYG7"/>
<name>A0A0B8MYG7_TALPI</name>
<sequence>MVEIDTINNIRYRLRMKDAREPNNLPGSELSSRLKLKEGKHHLVLVVERPRKKIVFPAPPGEHSNYEKLFDTTTELQQAVAYLTLTLEPRLDLTSPAKGRWYSCLDGYTIDLGEIEIKQGHKSLSIVGDIGEEAWKKHAQARQEAGLERQEPMKVIEVDLKATTTTATGTATAAPITLTNTISVSGGQATTVTITYTPSATGAAAGTTSTSSSSSGSSSGSSDGNSSGSGSSIDTSNSNNNQKGSSGLSNGAKIGIGVGAGVGGLAIIGGIIALVVYCCTRRRRQNTPAAAVIPTSSTAYTPVNTVGDDKANETVIPMYNELKPELDSQQVAEQQRLQQQIDQLQQQLQQQHNPAAVPASALPPGLAAPRSPVGDGTGRTSELHSESQGHYQYPGGGAQELGGVSYQQQQQYQYHQGIVTQAEMPGDQGHVPGQGDGQTRYELQ</sequence>
<feature type="transmembrane region" description="Helical" evidence="2">
    <location>
        <begin position="254"/>
        <end position="277"/>
    </location>
</feature>
<evidence type="ECO:0000313" key="3">
    <source>
        <dbReference type="EMBL" id="GAM40273.1"/>
    </source>
</evidence>
<evidence type="ECO:0000313" key="4">
    <source>
        <dbReference type="Proteomes" id="UP000053095"/>
    </source>
</evidence>
<keyword evidence="2" id="KW-0472">Membrane</keyword>